<sequence length="258" mass="29355">LTSEDFIQLSNEITDVFYRYMVEYGNIPSGDLVFTSFMLDGNSYFGLLKLNYKEEYTHFVEQVDGTVVTRIIKNKGIFPAASKQVDEGLIVSTDSLKAFLLDNTKSKYLSLMFDLEPALSIKETVKVIETVASKVIEEHYDNPINAMTELKNNISESIARTQTIPVQEIMEQTFGNDEEVFESCMQQVEEFGLKETKIEVTDSKISNKFNSQKLKTDTGIEIKFPTHLFKDPDFIEIINEPNGTLSIILKNISQIINK</sequence>
<dbReference type="AlphaFoldDB" id="A0A9E2KCD6"/>
<proteinExistence type="predicted"/>
<dbReference type="EMBL" id="JAHLFQ010000169">
    <property type="protein sequence ID" value="MBU3804580.1"/>
    <property type="molecule type" value="Genomic_DNA"/>
</dbReference>
<name>A0A9E2KCD6_9FIRM</name>
<gene>
    <name evidence="1" type="ORF">H9872_07470</name>
</gene>
<reference evidence="1" key="2">
    <citation type="submission" date="2021-04" db="EMBL/GenBank/DDBJ databases">
        <authorList>
            <person name="Gilroy R."/>
        </authorList>
    </citation>
    <scope>NUCLEOTIDE SEQUENCE</scope>
    <source>
        <strain evidence="1">B5-657</strain>
    </source>
</reference>
<protein>
    <submittedName>
        <fullName evidence="1">Nucleoid-associated protein</fullName>
    </submittedName>
</protein>
<evidence type="ECO:0000313" key="1">
    <source>
        <dbReference type="EMBL" id="MBU3804580.1"/>
    </source>
</evidence>
<reference evidence="1" key="1">
    <citation type="journal article" date="2021" name="PeerJ">
        <title>Extensive microbial diversity within the chicken gut microbiome revealed by metagenomics and culture.</title>
        <authorList>
            <person name="Gilroy R."/>
            <person name="Ravi A."/>
            <person name="Getino M."/>
            <person name="Pursley I."/>
            <person name="Horton D.L."/>
            <person name="Alikhan N.F."/>
            <person name="Baker D."/>
            <person name="Gharbi K."/>
            <person name="Hall N."/>
            <person name="Watson M."/>
            <person name="Adriaenssens E.M."/>
            <person name="Foster-Nyarko E."/>
            <person name="Jarju S."/>
            <person name="Secka A."/>
            <person name="Antonio M."/>
            <person name="Oren A."/>
            <person name="Chaudhuri R.R."/>
            <person name="La Ragione R."/>
            <person name="Hildebrand F."/>
            <person name="Pallen M.J."/>
        </authorList>
    </citation>
    <scope>NUCLEOTIDE SEQUENCE</scope>
    <source>
        <strain evidence="1">B5-657</strain>
    </source>
</reference>
<comment type="caution">
    <text evidence="1">The sequence shown here is derived from an EMBL/GenBank/DDBJ whole genome shotgun (WGS) entry which is preliminary data.</text>
</comment>
<dbReference type="Pfam" id="PF04245">
    <property type="entry name" value="NA37"/>
    <property type="match status" value="1"/>
</dbReference>
<dbReference type="InterPro" id="IPR007358">
    <property type="entry name" value="Nucleoid_associated_NdpA"/>
</dbReference>
<feature type="non-terminal residue" evidence="1">
    <location>
        <position position="1"/>
    </location>
</feature>
<dbReference type="GO" id="GO:0009295">
    <property type="term" value="C:nucleoid"/>
    <property type="evidence" value="ECO:0007669"/>
    <property type="project" value="InterPro"/>
</dbReference>
<organism evidence="1 2">
    <name type="scientific">Candidatus Cellulosilyticum pullistercoris</name>
    <dbReference type="NCBI Taxonomy" id="2838521"/>
    <lineage>
        <taxon>Bacteria</taxon>
        <taxon>Bacillati</taxon>
        <taxon>Bacillota</taxon>
        <taxon>Clostridia</taxon>
        <taxon>Lachnospirales</taxon>
        <taxon>Cellulosilyticaceae</taxon>
        <taxon>Cellulosilyticum</taxon>
    </lineage>
</organism>
<evidence type="ECO:0000313" key="2">
    <source>
        <dbReference type="Proteomes" id="UP000824229"/>
    </source>
</evidence>
<dbReference type="Proteomes" id="UP000824229">
    <property type="component" value="Unassembled WGS sequence"/>
</dbReference>
<accession>A0A9E2KCD6</accession>